<sequence>MKLKVVSRSGKALFPDGLEVKDSATTDDLKAAFHKIKRKYYPTRQRFTLQVPPGAPPKTRGTPLTAGKSLSKDYGLADGSTVVFKDLGPQVPYAVVFLAEYAGPMLCYLPFFFMRREIYGGFLGMKGADKPAHISQQLACAFHTAHYLKRILETIFVHHFSNDTMPIFNLFRNCGYYWGFASFISYFINHPDYTPVGETQMMVGFGVSALMQLGNLHCHIYQASLRSDGSKAYKEPKGGLFKVVTCANYCCEIYQWVGFNIATQSAMGWIFIACGAAQMAEWANAKHRRLRKLFPGFKRPFKLLPPFY</sequence>
<feature type="domain" description="3-oxo-5-alpha-steroid 4-dehydrogenase C-terminal" evidence="9">
    <location>
        <begin position="164"/>
        <end position="307"/>
    </location>
</feature>
<evidence type="ECO:0000256" key="5">
    <source>
        <dbReference type="ARBA" id="ARBA00022989"/>
    </source>
</evidence>
<evidence type="ECO:0000313" key="10">
    <source>
        <dbReference type="EMBL" id="ACO64917.1"/>
    </source>
</evidence>
<dbReference type="PROSITE" id="PS50244">
    <property type="entry name" value="S5A_REDUCTASE"/>
    <property type="match status" value="1"/>
</dbReference>
<keyword evidence="11" id="KW-1185">Reference proteome</keyword>
<dbReference type="STRING" id="296587.C1EAT6"/>
<dbReference type="RefSeq" id="XP_002503659.1">
    <property type="nucleotide sequence ID" value="XM_002503613.1"/>
</dbReference>
<dbReference type="InterPro" id="IPR001104">
    <property type="entry name" value="3-oxo-5_a-steroid_4-DH_C"/>
</dbReference>
<name>C1EAT6_MICCC</name>
<evidence type="ECO:0000313" key="11">
    <source>
        <dbReference type="Proteomes" id="UP000002009"/>
    </source>
</evidence>
<dbReference type="FunCoup" id="C1EAT6">
    <property type="interactions" value="963"/>
</dbReference>
<dbReference type="GeneID" id="8244950"/>
<comment type="subcellular location">
    <subcellularLocation>
        <location evidence="1">Membrane</location>
        <topology evidence="1">Multi-pass membrane protein</topology>
    </subcellularLocation>
</comment>
<keyword evidence="3" id="KW-0444">Lipid biosynthesis</keyword>
<evidence type="ECO:0000256" key="1">
    <source>
        <dbReference type="ARBA" id="ARBA00004141"/>
    </source>
</evidence>
<dbReference type="OrthoDB" id="540503at2759"/>
<evidence type="ECO:0000256" key="6">
    <source>
        <dbReference type="ARBA" id="ARBA00023002"/>
    </source>
</evidence>
<keyword evidence="4" id="KW-0812">Transmembrane</keyword>
<keyword evidence="5" id="KW-1133">Transmembrane helix</keyword>
<dbReference type="Proteomes" id="UP000002009">
    <property type="component" value="Chromosome 7"/>
</dbReference>
<gene>
    <name evidence="10" type="ORF">MICPUN_60190</name>
</gene>
<dbReference type="PANTHER" id="PTHR10556:SF28">
    <property type="entry name" value="VERY-LONG-CHAIN ENOYL-COA REDUCTASE"/>
    <property type="match status" value="1"/>
</dbReference>
<keyword evidence="7" id="KW-0443">Lipid metabolism</keyword>
<reference evidence="10 11" key="1">
    <citation type="journal article" date="2009" name="Science">
        <title>Green evolution and dynamic adaptations revealed by genomes of the marine picoeukaryotes Micromonas.</title>
        <authorList>
            <person name="Worden A.Z."/>
            <person name="Lee J.H."/>
            <person name="Mock T."/>
            <person name="Rouze P."/>
            <person name="Simmons M.P."/>
            <person name="Aerts A.L."/>
            <person name="Allen A.E."/>
            <person name="Cuvelier M.L."/>
            <person name="Derelle E."/>
            <person name="Everett M.V."/>
            <person name="Foulon E."/>
            <person name="Grimwood J."/>
            <person name="Gundlach H."/>
            <person name="Henrissat B."/>
            <person name="Napoli C."/>
            <person name="McDonald S.M."/>
            <person name="Parker M.S."/>
            <person name="Rombauts S."/>
            <person name="Salamov A."/>
            <person name="Von Dassow P."/>
            <person name="Badger J.H."/>
            <person name="Coutinho P.M."/>
            <person name="Demir E."/>
            <person name="Dubchak I."/>
            <person name="Gentemann C."/>
            <person name="Eikrem W."/>
            <person name="Gready J.E."/>
            <person name="John U."/>
            <person name="Lanier W."/>
            <person name="Lindquist E.A."/>
            <person name="Lucas S."/>
            <person name="Mayer K.F."/>
            <person name="Moreau H."/>
            <person name="Not F."/>
            <person name="Otillar R."/>
            <person name="Panaud O."/>
            <person name="Pangilinan J."/>
            <person name="Paulsen I."/>
            <person name="Piegu B."/>
            <person name="Poliakov A."/>
            <person name="Robbens S."/>
            <person name="Schmutz J."/>
            <person name="Toulza E."/>
            <person name="Wyss T."/>
            <person name="Zelensky A."/>
            <person name="Zhou K."/>
            <person name="Armbrust E.V."/>
            <person name="Bhattacharya D."/>
            <person name="Goodenough U.W."/>
            <person name="Van de Peer Y."/>
            <person name="Grigoriev I.V."/>
        </authorList>
    </citation>
    <scope>NUCLEOTIDE SEQUENCE [LARGE SCALE GENOMIC DNA]</scope>
    <source>
        <strain evidence="11">RCC299 / NOUM17</strain>
    </source>
</reference>
<evidence type="ECO:0000256" key="3">
    <source>
        <dbReference type="ARBA" id="ARBA00022516"/>
    </source>
</evidence>
<dbReference type="GO" id="GO:0016627">
    <property type="term" value="F:oxidoreductase activity, acting on the CH-CH group of donors"/>
    <property type="evidence" value="ECO:0007669"/>
    <property type="project" value="InterPro"/>
</dbReference>
<proteinExistence type="inferred from homology"/>
<dbReference type="Gene3D" id="3.10.20.90">
    <property type="entry name" value="Phosphatidylinositol 3-kinase Catalytic Subunit, Chain A, domain 1"/>
    <property type="match status" value="1"/>
</dbReference>
<dbReference type="KEGG" id="mis:MICPUN_60190"/>
<dbReference type="AlphaFoldDB" id="C1EAT6"/>
<evidence type="ECO:0000256" key="8">
    <source>
        <dbReference type="ARBA" id="ARBA00023136"/>
    </source>
</evidence>
<evidence type="ECO:0000256" key="4">
    <source>
        <dbReference type="ARBA" id="ARBA00022692"/>
    </source>
</evidence>
<protein>
    <recommendedName>
        <fullName evidence="9">3-oxo-5-alpha-steroid 4-dehydrogenase C-terminal domain-containing protein</fullName>
    </recommendedName>
</protein>
<keyword evidence="6" id="KW-0560">Oxidoreductase</keyword>
<dbReference type="Pfam" id="PF02544">
    <property type="entry name" value="Steroid_dh"/>
    <property type="match status" value="1"/>
</dbReference>
<evidence type="ECO:0000256" key="7">
    <source>
        <dbReference type="ARBA" id="ARBA00023098"/>
    </source>
</evidence>
<dbReference type="eggNOG" id="KOG1639">
    <property type="taxonomic scope" value="Eukaryota"/>
</dbReference>
<dbReference type="PANTHER" id="PTHR10556">
    <property type="entry name" value="3-OXO-5-ALPHA-STEROID 4-DEHYDROGENASE"/>
    <property type="match status" value="1"/>
</dbReference>
<accession>C1EAT6</accession>
<dbReference type="OMA" id="ATMPIFN"/>
<dbReference type="GO" id="GO:0042761">
    <property type="term" value="P:very long-chain fatty acid biosynthetic process"/>
    <property type="evidence" value="ECO:0007669"/>
    <property type="project" value="TreeGrafter"/>
</dbReference>
<evidence type="ECO:0000259" key="9">
    <source>
        <dbReference type="Pfam" id="PF02544"/>
    </source>
</evidence>
<dbReference type="CDD" id="cd01801">
    <property type="entry name" value="Ubl_TECR_like"/>
    <property type="match status" value="1"/>
</dbReference>
<dbReference type="GO" id="GO:0016020">
    <property type="term" value="C:membrane"/>
    <property type="evidence" value="ECO:0007669"/>
    <property type="project" value="UniProtKB-SubCell"/>
</dbReference>
<keyword evidence="8" id="KW-0472">Membrane</keyword>
<dbReference type="EMBL" id="CP001328">
    <property type="protein sequence ID" value="ACO64917.1"/>
    <property type="molecule type" value="Genomic_DNA"/>
</dbReference>
<organism evidence="10 11">
    <name type="scientific">Micromonas commoda (strain RCC299 / NOUM17 / CCMP2709)</name>
    <name type="common">Picoplanktonic green alga</name>
    <dbReference type="NCBI Taxonomy" id="296587"/>
    <lineage>
        <taxon>Eukaryota</taxon>
        <taxon>Viridiplantae</taxon>
        <taxon>Chlorophyta</taxon>
        <taxon>Mamiellophyceae</taxon>
        <taxon>Mamiellales</taxon>
        <taxon>Mamiellaceae</taxon>
        <taxon>Micromonas</taxon>
    </lineage>
</organism>
<dbReference type="InterPro" id="IPR039357">
    <property type="entry name" value="SRD5A/TECR"/>
</dbReference>
<dbReference type="InParanoid" id="C1EAT6"/>
<comment type="similarity">
    <text evidence="2">Belongs to the steroid 5-alpha reductase family.</text>
</comment>
<evidence type="ECO:0000256" key="2">
    <source>
        <dbReference type="ARBA" id="ARBA00007742"/>
    </source>
</evidence>